<dbReference type="OrthoDB" id="799111at2"/>
<dbReference type="Pfam" id="PF13524">
    <property type="entry name" value="Glyco_trans_1_2"/>
    <property type="match status" value="1"/>
</dbReference>
<evidence type="ECO:0000313" key="3">
    <source>
        <dbReference type="Proteomes" id="UP000186997"/>
    </source>
</evidence>
<sequence>MQWSLEKGYVLADGLHYLGFLELLHQVIHPDWYLEIGTRTGASLKLSAAKSIAVDPDYQLSHEVIQNKPALHAFQESSDAFFEAGRIQHLGARIDLASLNGKHLFEDLLRDFIGTEKCCAQNGLIVFQGGLPQDEAMASRDHGPVAPADWAGDIWKILPVLKRYRPDLKIDVLDAAPTGLVIVSNLDPHNTVLEENYAAIVQDYQNTTLQDYGVERYFSALDIQSAADSRWLCAFPFELGKGWRDKPDISIKIAAPTRDKMVKWGDYHFARSLARAFCRLGYKTTICPAEDWYLHRRAGGIDLVLRGRANFHRQPGRLCLMWAISKAMRAVNYTNADHVFWASKQLFEKAKLDQPDGQFSLLPQAFDHDLMTLGPKKARKGLAFVGRARAGFERSSVVHAAQANEDLRIWGPGWQAGKYAPYVVAEGVPNDDLAEIYQSAQVVLNDHTATMKESGFLSNRVFDTLACGAIPLSEDVGWLPDDIADFVYLYHDQESFAAGVARARAESAAKRKKRDTLARQLVAVHSFKARAVEILKVAEALRAETLSA</sequence>
<evidence type="ECO:0000313" key="2">
    <source>
        <dbReference type="EMBL" id="SIT78500.1"/>
    </source>
</evidence>
<evidence type="ECO:0000259" key="1">
    <source>
        <dbReference type="Pfam" id="PF13524"/>
    </source>
</evidence>
<dbReference type="EMBL" id="FTPR01000001">
    <property type="protein sequence ID" value="SIT78500.1"/>
    <property type="molecule type" value="Genomic_DNA"/>
</dbReference>
<dbReference type="SUPFAM" id="SSF53335">
    <property type="entry name" value="S-adenosyl-L-methionine-dependent methyltransferases"/>
    <property type="match status" value="1"/>
</dbReference>
<dbReference type="Gene3D" id="3.40.50.2000">
    <property type="entry name" value="Glycogen Phosphorylase B"/>
    <property type="match status" value="1"/>
</dbReference>
<protein>
    <recommendedName>
        <fullName evidence="1">Spore protein YkvP/CgeB glycosyl transferase-like domain-containing protein</fullName>
    </recommendedName>
</protein>
<name>A0A1R3WK55_9RHOB</name>
<feature type="domain" description="Spore protein YkvP/CgeB glycosyl transferase-like" evidence="1">
    <location>
        <begin position="398"/>
        <end position="535"/>
    </location>
</feature>
<dbReference type="STRING" id="287098.SAMN05421665_0782"/>
<organism evidence="2 3">
    <name type="scientific">Yoonia rosea</name>
    <dbReference type="NCBI Taxonomy" id="287098"/>
    <lineage>
        <taxon>Bacteria</taxon>
        <taxon>Pseudomonadati</taxon>
        <taxon>Pseudomonadota</taxon>
        <taxon>Alphaproteobacteria</taxon>
        <taxon>Rhodobacterales</taxon>
        <taxon>Paracoccaceae</taxon>
        <taxon>Yoonia</taxon>
    </lineage>
</organism>
<dbReference type="AlphaFoldDB" id="A0A1R3WK55"/>
<proteinExistence type="predicted"/>
<reference evidence="3" key="1">
    <citation type="submission" date="2017-01" db="EMBL/GenBank/DDBJ databases">
        <authorList>
            <person name="Varghese N."/>
            <person name="Submissions S."/>
        </authorList>
    </citation>
    <scope>NUCLEOTIDE SEQUENCE [LARGE SCALE GENOMIC DNA]</scope>
    <source>
        <strain evidence="3">DSM 29591</strain>
    </source>
</reference>
<gene>
    <name evidence="2" type="ORF">SAMN05421665_0782</name>
</gene>
<accession>A0A1R3WK55</accession>
<dbReference type="InterPro" id="IPR055259">
    <property type="entry name" value="YkvP/CgeB_Glyco_trans-like"/>
</dbReference>
<dbReference type="InterPro" id="IPR029063">
    <property type="entry name" value="SAM-dependent_MTases_sf"/>
</dbReference>
<dbReference type="SUPFAM" id="SSF53756">
    <property type="entry name" value="UDP-Glycosyltransferase/glycogen phosphorylase"/>
    <property type="match status" value="1"/>
</dbReference>
<dbReference type="RefSeq" id="WP_131824990.1">
    <property type="nucleotide sequence ID" value="NZ_FTPR01000001.1"/>
</dbReference>
<keyword evidence="3" id="KW-1185">Reference proteome</keyword>
<dbReference type="Proteomes" id="UP000186997">
    <property type="component" value="Unassembled WGS sequence"/>
</dbReference>